<keyword evidence="3" id="KW-1185">Reference proteome</keyword>
<gene>
    <name evidence="2" type="ORF">PTT_09546</name>
</gene>
<protein>
    <submittedName>
        <fullName evidence="2">Uncharacterized protein</fullName>
    </submittedName>
</protein>
<name>E3RM91_PYRTT</name>
<reference evidence="2 3" key="1">
    <citation type="journal article" date="2010" name="Genome Biol.">
        <title>A first genome assembly of the barley fungal pathogen Pyrenophora teres f. teres.</title>
        <authorList>
            <person name="Ellwood S.R."/>
            <person name="Liu Z."/>
            <person name="Syme R.A."/>
            <person name="Lai Z."/>
            <person name="Hane J.K."/>
            <person name="Keiper F."/>
            <person name="Moffat C.S."/>
            <person name="Oliver R.P."/>
            <person name="Friesen T.L."/>
        </authorList>
    </citation>
    <scope>NUCLEOTIDE SEQUENCE [LARGE SCALE GENOMIC DNA]</scope>
    <source>
        <strain evidence="2 3">0-1</strain>
    </source>
</reference>
<dbReference type="AlphaFoldDB" id="E3RM91"/>
<proteinExistence type="predicted"/>
<dbReference type="OrthoDB" id="3699124at2759"/>
<dbReference type="Proteomes" id="UP000001067">
    <property type="component" value="Unassembled WGS sequence"/>
</dbReference>
<feature type="region of interest" description="Disordered" evidence="1">
    <location>
        <begin position="17"/>
        <end position="40"/>
    </location>
</feature>
<dbReference type="EMBL" id="GL533970">
    <property type="protein sequence ID" value="EFQ93158.1"/>
    <property type="molecule type" value="Genomic_DNA"/>
</dbReference>
<evidence type="ECO:0000313" key="3">
    <source>
        <dbReference type="Proteomes" id="UP000001067"/>
    </source>
</evidence>
<dbReference type="KEGG" id="pte:PTT_09546"/>
<organism evidence="3">
    <name type="scientific">Pyrenophora teres f. teres (strain 0-1)</name>
    <name type="common">Barley net blotch fungus</name>
    <name type="synonym">Drechslera teres f. teres</name>
    <dbReference type="NCBI Taxonomy" id="861557"/>
    <lineage>
        <taxon>Eukaryota</taxon>
        <taxon>Fungi</taxon>
        <taxon>Dikarya</taxon>
        <taxon>Ascomycota</taxon>
        <taxon>Pezizomycotina</taxon>
        <taxon>Dothideomycetes</taxon>
        <taxon>Pleosporomycetidae</taxon>
        <taxon>Pleosporales</taxon>
        <taxon>Pleosporineae</taxon>
        <taxon>Pleosporaceae</taxon>
        <taxon>Pyrenophora</taxon>
    </lineage>
</organism>
<evidence type="ECO:0000256" key="1">
    <source>
        <dbReference type="SAM" id="MobiDB-lite"/>
    </source>
</evidence>
<evidence type="ECO:0000313" key="2">
    <source>
        <dbReference type="EMBL" id="EFQ93158.1"/>
    </source>
</evidence>
<sequence>MLAPPAIVRRNRLATKPSPNALLPATTQRRSKQPEPAVFEGPIGTKASTYQKWKLDIQSWFRAYLYSFAGNEGEQLDYIRMKTTGVAWDNILSGWFIEGEEFYTAETITSYLARFKAGVAPLKWDDEEKTL</sequence>
<dbReference type="HOGENOM" id="CLU_1928674_0_0_1"/>
<accession>E3RM91</accession>